<name>A0A8X6VZF9_TRICX</name>
<proteinExistence type="predicted"/>
<evidence type="ECO:0000313" key="2">
    <source>
        <dbReference type="Proteomes" id="UP000887159"/>
    </source>
</evidence>
<dbReference type="Proteomes" id="UP000887159">
    <property type="component" value="Unassembled WGS sequence"/>
</dbReference>
<accession>A0A8X6VZF9</accession>
<comment type="caution">
    <text evidence="1">The sequence shown here is derived from an EMBL/GenBank/DDBJ whole genome shotgun (WGS) entry which is preliminary data.</text>
</comment>
<evidence type="ECO:0000313" key="1">
    <source>
        <dbReference type="EMBL" id="GFY25176.1"/>
    </source>
</evidence>
<keyword evidence="2" id="KW-1185">Reference proteome</keyword>
<gene>
    <name evidence="1" type="ORF">TNCV_2482971</name>
</gene>
<sequence>MMSSFQTIPNSGCSNMKDTTMSGSIEGYAHGLLKFDIVFRHLYLKPSSHQDRGRPYGAIHVLINIYREHLTVTLASMFMYKKHLLMVADKLFRHCSLAIEIDKE</sequence>
<reference evidence="1" key="1">
    <citation type="submission" date="2020-08" db="EMBL/GenBank/DDBJ databases">
        <title>Multicomponent nature underlies the extraordinary mechanical properties of spider dragline silk.</title>
        <authorList>
            <person name="Kono N."/>
            <person name="Nakamura H."/>
            <person name="Mori M."/>
            <person name="Yoshida Y."/>
            <person name="Ohtoshi R."/>
            <person name="Malay A.D."/>
            <person name="Moran D.A.P."/>
            <person name="Tomita M."/>
            <person name="Numata K."/>
            <person name="Arakawa K."/>
        </authorList>
    </citation>
    <scope>NUCLEOTIDE SEQUENCE</scope>
</reference>
<protein>
    <submittedName>
        <fullName evidence="1">Uncharacterized protein</fullName>
    </submittedName>
</protein>
<dbReference type="AlphaFoldDB" id="A0A8X6VZF9"/>
<organism evidence="1 2">
    <name type="scientific">Trichonephila clavipes</name>
    <name type="common">Golden silk orbweaver</name>
    <name type="synonym">Nephila clavipes</name>
    <dbReference type="NCBI Taxonomy" id="2585209"/>
    <lineage>
        <taxon>Eukaryota</taxon>
        <taxon>Metazoa</taxon>
        <taxon>Ecdysozoa</taxon>
        <taxon>Arthropoda</taxon>
        <taxon>Chelicerata</taxon>
        <taxon>Arachnida</taxon>
        <taxon>Araneae</taxon>
        <taxon>Araneomorphae</taxon>
        <taxon>Entelegynae</taxon>
        <taxon>Araneoidea</taxon>
        <taxon>Nephilidae</taxon>
        <taxon>Trichonephila</taxon>
    </lineage>
</organism>
<dbReference type="EMBL" id="BMAU01021371">
    <property type="protein sequence ID" value="GFY25176.1"/>
    <property type="molecule type" value="Genomic_DNA"/>
</dbReference>